<organism evidence="2 3">
    <name type="scientific">Allacma fusca</name>
    <dbReference type="NCBI Taxonomy" id="39272"/>
    <lineage>
        <taxon>Eukaryota</taxon>
        <taxon>Metazoa</taxon>
        <taxon>Ecdysozoa</taxon>
        <taxon>Arthropoda</taxon>
        <taxon>Hexapoda</taxon>
        <taxon>Collembola</taxon>
        <taxon>Symphypleona</taxon>
        <taxon>Sminthuridae</taxon>
        <taxon>Allacma</taxon>
    </lineage>
</organism>
<evidence type="ECO:0000313" key="3">
    <source>
        <dbReference type="Proteomes" id="UP000708208"/>
    </source>
</evidence>
<dbReference type="PANTHER" id="PTHR47592">
    <property type="entry name" value="PBF68 PROTEIN"/>
    <property type="match status" value="1"/>
</dbReference>
<comment type="caution">
    <text evidence="2">The sequence shown here is derived from an EMBL/GenBank/DDBJ whole genome shotgun (WGS) entry which is preliminary data.</text>
</comment>
<dbReference type="EMBL" id="CAJVCH010545278">
    <property type="protein sequence ID" value="CAG7827898.1"/>
    <property type="molecule type" value="Genomic_DNA"/>
</dbReference>
<gene>
    <name evidence="2" type="ORF">AFUS01_LOCUS37854</name>
</gene>
<dbReference type="AlphaFoldDB" id="A0A8J2L9P3"/>
<accession>A0A8J2L9P3</accession>
<reference evidence="2" key="1">
    <citation type="submission" date="2021-06" db="EMBL/GenBank/DDBJ databases">
        <authorList>
            <person name="Hodson N. C."/>
            <person name="Mongue J. A."/>
            <person name="Jaron S. K."/>
        </authorList>
    </citation>
    <scope>NUCLEOTIDE SEQUENCE</scope>
</reference>
<evidence type="ECO:0000313" key="2">
    <source>
        <dbReference type="EMBL" id="CAG7827898.1"/>
    </source>
</evidence>
<keyword evidence="3" id="KW-1185">Reference proteome</keyword>
<protein>
    <recommendedName>
        <fullName evidence="1">Retrovirus-related Pol polyprotein from transposon TNT 1-94-like beta-barrel domain-containing protein</fullName>
    </recommendedName>
</protein>
<dbReference type="PANTHER" id="PTHR47592:SF27">
    <property type="entry name" value="OS08G0421700 PROTEIN"/>
    <property type="match status" value="1"/>
</dbReference>
<dbReference type="InterPro" id="IPR054722">
    <property type="entry name" value="PolX-like_BBD"/>
</dbReference>
<feature type="non-terminal residue" evidence="2">
    <location>
        <position position="156"/>
    </location>
</feature>
<dbReference type="Pfam" id="PF22936">
    <property type="entry name" value="Pol_BBD"/>
    <property type="match status" value="1"/>
</dbReference>
<feature type="non-terminal residue" evidence="2">
    <location>
        <position position="1"/>
    </location>
</feature>
<dbReference type="OrthoDB" id="1739705at2759"/>
<proteinExistence type="predicted"/>
<name>A0A8J2L9P3_9HEXA</name>
<feature type="domain" description="Retrovirus-related Pol polyprotein from transposon TNT 1-94-like beta-barrel" evidence="1">
    <location>
        <begin position="33"/>
        <end position="117"/>
    </location>
</feature>
<evidence type="ECO:0000259" key="1">
    <source>
        <dbReference type="Pfam" id="PF22936"/>
    </source>
</evidence>
<sequence>NNFAFSLHVEDHDSDSDVVFANSASSDCSPDEWISDSGATRHVCGNKEWFVNIEQFSGNAPSVIMADNKKTRAVGIGQIRLEAFISGKWCKCTISDVLYVPGAANLFSEPVMDRKKYTIIRKNGETKYSKQNGKPGPEATLTNRGYILKFRPIEET</sequence>
<dbReference type="Proteomes" id="UP000708208">
    <property type="component" value="Unassembled WGS sequence"/>
</dbReference>